<reference evidence="2 3" key="1">
    <citation type="submission" date="2019-02" db="EMBL/GenBank/DDBJ databases">
        <title>Deep-cultivation of Planctomycetes and their phenomic and genomic characterization uncovers novel biology.</title>
        <authorList>
            <person name="Wiegand S."/>
            <person name="Jogler M."/>
            <person name="Boedeker C."/>
            <person name="Pinto D."/>
            <person name="Vollmers J."/>
            <person name="Rivas-Marin E."/>
            <person name="Kohn T."/>
            <person name="Peeters S.H."/>
            <person name="Heuer A."/>
            <person name="Rast P."/>
            <person name="Oberbeckmann S."/>
            <person name="Bunk B."/>
            <person name="Jeske O."/>
            <person name="Meyerdierks A."/>
            <person name="Storesund J.E."/>
            <person name="Kallscheuer N."/>
            <person name="Luecker S."/>
            <person name="Lage O.M."/>
            <person name="Pohl T."/>
            <person name="Merkel B.J."/>
            <person name="Hornburger P."/>
            <person name="Mueller R.-W."/>
            <person name="Bruemmer F."/>
            <person name="Labrenz M."/>
            <person name="Spormann A.M."/>
            <person name="Op den Camp H."/>
            <person name="Overmann J."/>
            <person name="Amann R."/>
            <person name="Jetten M.S.M."/>
            <person name="Mascher T."/>
            <person name="Medema M.H."/>
            <person name="Devos D.P."/>
            <person name="Kaster A.-K."/>
            <person name="Ovreas L."/>
            <person name="Rohde M."/>
            <person name="Galperin M.Y."/>
            <person name="Jogler C."/>
        </authorList>
    </citation>
    <scope>NUCLEOTIDE SEQUENCE [LARGE SCALE GENOMIC DNA]</scope>
    <source>
        <strain evidence="2 3">TBK1r</strain>
    </source>
</reference>
<dbReference type="RefSeq" id="WP_145208782.1">
    <property type="nucleotide sequence ID" value="NZ_CP036432.1"/>
</dbReference>
<gene>
    <name evidence="2" type="ORF">TBK1r_16790</name>
</gene>
<feature type="region of interest" description="Disordered" evidence="1">
    <location>
        <begin position="204"/>
        <end position="256"/>
    </location>
</feature>
<accession>A0ABX5XL95</accession>
<feature type="compositionally biased region" description="Acidic residues" evidence="1">
    <location>
        <begin position="43"/>
        <end position="54"/>
    </location>
</feature>
<feature type="compositionally biased region" description="Acidic residues" evidence="1">
    <location>
        <begin position="71"/>
        <end position="80"/>
    </location>
</feature>
<keyword evidence="3" id="KW-1185">Reference proteome</keyword>
<feature type="region of interest" description="Disordered" evidence="1">
    <location>
        <begin position="1"/>
        <end position="84"/>
    </location>
</feature>
<proteinExistence type="predicted"/>
<feature type="compositionally biased region" description="Polar residues" evidence="1">
    <location>
        <begin position="1"/>
        <end position="18"/>
    </location>
</feature>
<sequence>MPQDELSSANETESQVTDTIAEPSAGPTDPAASAAEPPVDAPETADEVIQDADLDAAKAAWEEPTAPSEETASDETVSEEDLQRASALAEPFVGQWNQLISTTNWEKGRIISQWRNELIESGVDATQYSDDAWSRRVGGVTAPHVGRLRRVYERFNDSYQSYQGLYWSHFLAALDWEDAPLWLEGAANEKWSISVMREKRWQAEGAVDSNRPTDSQIVEVDTDEDVTLPAQGDGKNREYDNDSGGVESGPTFEGPDFGDEEELQSLAGQNKDGEAGIQADGSETEAPAAPVQPFIGLPQLPNDLNDAIESLKLAILRHKAAEWRDVELDVVERYLQAVGVMLRS</sequence>
<organism evidence="2 3">
    <name type="scientific">Stieleria magnilauensis</name>
    <dbReference type="NCBI Taxonomy" id="2527963"/>
    <lineage>
        <taxon>Bacteria</taxon>
        <taxon>Pseudomonadati</taxon>
        <taxon>Planctomycetota</taxon>
        <taxon>Planctomycetia</taxon>
        <taxon>Pirellulales</taxon>
        <taxon>Pirellulaceae</taxon>
        <taxon>Stieleria</taxon>
    </lineage>
</organism>
<protein>
    <submittedName>
        <fullName evidence="2">Uncharacterized protein</fullName>
    </submittedName>
</protein>
<name>A0ABX5XL95_9BACT</name>
<dbReference type="EMBL" id="CP036432">
    <property type="protein sequence ID" value="QDV82747.1"/>
    <property type="molecule type" value="Genomic_DNA"/>
</dbReference>
<evidence type="ECO:0000313" key="2">
    <source>
        <dbReference type="EMBL" id="QDV82747.1"/>
    </source>
</evidence>
<evidence type="ECO:0000313" key="3">
    <source>
        <dbReference type="Proteomes" id="UP000318081"/>
    </source>
</evidence>
<dbReference type="Proteomes" id="UP000318081">
    <property type="component" value="Chromosome"/>
</dbReference>
<evidence type="ECO:0000256" key="1">
    <source>
        <dbReference type="SAM" id="MobiDB-lite"/>
    </source>
</evidence>